<feature type="binding site" evidence="7">
    <location>
        <position position="15"/>
    </location>
    <ligand>
        <name>phosphoenolpyruvate</name>
        <dbReference type="ChEBI" id="CHEBI:58702"/>
    </ligand>
</feature>
<dbReference type="CDD" id="cd01556">
    <property type="entry name" value="EPSP_synthase"/>
    <property type="match status" value="1"/>
</dbReference>
<comment type="pathway">
    <text evidence="1 7">Metabolic intermediate biosynthesis; chorismate biosynthesis; chorismate from D-erythrose 4-phosphate and phosphoenolpyruvate: step 6/7.</text>
</comment>
<keyword evidence="7" id="KW-0963">Cytoplasm</keyword>
<dbReference type="PROSITE" id="PS00885">
    <property type="entry name" value="EPSP_SYNTHASE_2"/>
    <property type="match status" value="1"/>
</dbReference>
<feature type="binding site" evidence="7">
    <location>
        <position position="440"/>
    </location>
    <ligand>
        <name>phosphoenolpyruvate</name>
        <dbReference type="ChEBI" id="CHEBI:58702"/>
    </ligand>
</feature>
<feature type="binding site" evidence="7">
    <location>
        <position position="338"/>
    </location>
    <ligand>
        <name>3-phosphoshikimate</name>
        <dbReference type="ChEBI" id="CHEBI:145989"/>
    </ligand>
</feature>
<dbReference type="InterPro" id="IPR013792">
    <property type="entry name" value="RNA3'P_cycl/enolpyr_Trfase_a/b"/>
</dbReference>
<dbReference type="HAMAP" id="MF_00210">
    <property type="entry name" value="EPSP_synth"/>
    <property type="match status" value="1"/>
</dbReference>
<dbReference type="PIRSF" id="PIRSF000505">
    <property type="entry name" value="EPSPS"/>
    <property type="match status" value="1"/>
</dbReference>
<keyword evidence="5 7" id="KW-0057">Aromatic amino acid biosynthesis</keyword>
<keyword evidence="10" id="KW-1185">Reference proteome</keyword>
<dbReference type="InterPro" id="IPR006264">
    <property type="entry name" value="EPSP_synthase"/>
</dbReference>
<organism evidence="9 10">
    <name type="scientific">Taurinivorans muris</name>
    <dbReference type="NCBI Taxonomy" id="2787751"/>
    <lineage>
        <taxon>Bacteria</taxon>
        <taxon>Pseudomonadati</taxon>
        <taxon>Thermodesulfobacteriota</taxon>
        <taxon>Desulfovibrionia</taxon>
        <taxon>Desulfovibrionales</taxon>
        <taxon>Desulfovibrionaceae</taxon>
        <taxon>Taurinivorans</taxon>
    </lineage>
</organism>
<comment type="subunit">
    <text evidence="7">Monomer.</text>
</comment>
<comment type="subcellular location">
    <subcellularLocation>
        <location evidence="7">Cytoplasm</location>
    </subcellularLocation>
</comment>
<reference evidence="9" key="1">
    <citation type="submission" date="2020-12" db="EMBL/GenBank/DDBJ databases">
        <title>Taurinivorans muris gen. nov., sp. nov., fundamental and realized metabolic niche of a ubiquitous sulfidogenic bacterium in the murine intestine.</title>
        <authorList>
            <person name="Ye H."/>
            <person name="Hanson B.T."/>
            <person name="Loy A."/>
        </authorList>
    </citation>
    <scope>NUCLEOTIDE SEQUENCE</scope>
    <source>
        <strain evidence="9">LT0009</strain>
    </source>
</reference>
<evidence type="ECO:0000313" key="10">
    <source>
        <dbReference type="Proteomes" id="UP001058120"/>
    </source>
</evidence>
<feature type="binding site" evidence="7">
    <location>
        <position position="16"/>
    </location>
    <ligand>
        <name>3-phosphoshikimate</name>
        <dbReference type="ChEBI" id="CHEBI:145989"/>
    </ligand>
</feature>
<evidence type="ECO:0000256" key="2">
    <source>
        <dbReference type="ARBA" id="ARBA00009948"/>
    </source>
</evidence>
<dbReference type="Proteomes" id="UP001058120">
    <property type="component" value="Chromosome"/>
</dbReference>
<name>A0ABY5Y1N4_9BACT</name>
<feature type="binding site" evidence="7">
    <location>
        <position position="165"/>
    </location>
    <ligand>
        <name>3-phosphoshikimate</name>
        <dbReference type="ChEBI" id="CHEBI:145989"/>
    </ligand>
</feature>
<protein>
    <recommendedName>
        <fullName evidence="7">3-phosphoshikimate 1-carboxyvinyltransferase</fullName>
        <ecNumber evidence="7">2.5.1.19</ecNumber>
    </recommendedName>
    <alternativeName>
        <fullName evidence="7">5-enolpyruvylshikimate-3-phosphate synthase</fullName>
        <shortName evidence="7">EPSP synthase</shortName>
        <shortName evidence="7">EPSPS</shortName>
    </alternativeName>
</protein>
<dbReference type="RefSeq" id="WP_334315690.1">
    <property type="nucleotide sequence ID" value="NZ_CP065938.1"/>
</dbReference>
<feature type="binding site" evidence="7">
    <location>
        <position position="90"/>
    </location>
    <ligand>
        <name>phosphoenolpyruvate</name>
        <dbReference type="ChEBI" id="CHEBI:58702"/>
    </ligand>
</feature>
<feature type="domain" description="Enolpyruvate transferase" evidence="8">
    <location>
        <begin position="9"/>
        <end position="449"/>
    </location>
</feature>
<feature type="binding site" evidence="7">
    <location>
        <position position="164"/>
    </location>
    <ligand>
        <name>3-phosphoshikimate</name>
        <dbReference type="ChEBI" id="CHEBI:145989"/>
    </ligand>
</feature>
<proteinExistence type="inferred from homology"/>
<dbReference type="InterPro" id="IPR001986">
    <property type="entry name" value="Enolpyruvate_Tfrase_dom"/>
</dbReference>
<gene>
    <name evidence="7" type="primary">aroA</name>
    <name evidence="9" type="ORF">JBF11_01885</name>
</gene>
<evidence type="ECO:0000313" key="9">
    <source>
        <dbReference type="EMBL" id="UWX06090.1"/>
    </source>
</evidence>
<feature type="binding site" evidence="7">
    <location>
        <position position="118"/>
    </location>
    <ligand>
        <name>phosphoenolpyruvate</name>
        <dbReference type="ChEBI" id="CHEBI:58702"/>
    </ligand>
</feature>
<dbReference type="Pfam" id="PF00275">
    <property type="entry name" value="EPSP_synthase"/>
    <property type="match status" value="1"/>
</dbReference>
<feature type="binding site" evidence="7">
    <location>
        <position position="165"/>
    </location>
    <ligand>
        <name>phosphoenolpyruvate</name>
        <dbReference type="ChEBI" id="CHEBI:58702"/>
    </ligand>
</feature>
<feature type="binding site" evidence="7">
    <location>
        <position position="163"/>
    </location>
    <ligand>
        <name>3-phosphoshikimate</name>
        <dbReference type="ChEBI" id="CHEBI:145989"/>
    </ligand>
</feature>
<dbReference type="EMBL" id="CP065938">
    <property type="protein sequence ID" value="UWX06090.1"/>
    <property type="molecule type" value="Genomic_DNA"/>
</dbReference>
<dbReference type="InterPro" id="IPR023193">
    <property type="entry name" value="EPSP_synthase_CS"/>
</dbReference>
<feature type="binding site" evidence="7">
    <location>
        <position position="15"/>
    </location>
    <ligand>
        <name>3-phosphoshikimate</name>
        <dbReference type="ChEBI" id="CHEBI:145989"/>
    </ligand>
</feature>
<comment type="function">
    <text evidence="7">Catalyzes the transfer of the enolpyruvyl moiety of phosphoenolpyruvate (PEP) to the 5-hydroxyl of shikimate-3-phosphate (S3P) to produce enolpyruvyl shikimate-3-phosphate and inorganic phosphate.</text>
</comment>
<feature type="binding site" evidence="7">
    <location>
        <position position="365"/>
    </location>
    <ligand>
        <name>3-phosphoshikimate</name>
        <dbReference type="ChEBI" id="CHEBI:145989"/>
    </ligand>
</feature>
<feature type="active site" description="Proton acceptor" evidence="7">
    <location>
        <position position="338"/>
    </location>
</feature>
<comment type="catalytic activity">
    <reaction evidence="6">
        <text>3-phosphoshikimate + phosphoenolpyruvate = 5-O-(1-carboxyvinyl)-3-phosphoshikimate + phosphate</text>
        <dbReference type="Rhea" id="RHEA:21256"/>
        <dbReference type="ChEBI" id="CHEBI:43474"/>
        <dbReference type="ChEBI" id="CHEBI:57701"/>
        <dbReference type="ChEBI" id="CHEBI:58702"/>
        <dbReference type="ChEBI" id="CHEBI:145989"/>
        <dbReference type="EC" id="2.5.1.19"/>
    </reaction>
    <physiologicalReaction direction="left-to-right" evidence="6">
        <dbReference type="Rhea" id="RHEA:21257"/>
    </physiologicalReaction>
</comment>
<evidence type="ECO:0000256" key="5">
    <source>
        <dbReference type="ARBA" id="ARBA00023141"/>
    </source>
</evidence>
<comment type="caution">
    <text evidence="7">Lacks conserved residue(s) required for the propagation of feature annotation.</text>
</comment>
<evidence type="ECO:0000256" key="3">
    <source>
        <dbReference type="ARBA" id="ARBA00022605"/>
    </source>
</evidence>
<keyword evidence="4 7" id="KW-0808">Transferase</keyword>
<feature type="binding site" evidence="7">
    <location>
        <position position="192"/>
    </location>
    <ligand>
        <name>3-phosphoshikimate</name>
        <dbReference type="ChEBI" id="CHEBI:145989"/>
    </ligand>
</feature>
<dbReference type="PANTHER" id="PTHR21090">
    <property type="entry name" value="AROM/DEHYDROQUINATE SYNTHASE"/>
    <property type="match status" value="1"/>
</dbReference>
<dbReference type="Gene3D" id="3.65.10.10">
    <property type="entry name" value="Enolpyruvate transferase domain"/>
    <property type="match status" value="2"/>
</dbReference>
<feature type="binding site" evidence="7">
    <location>
        <position position="415"/>
    </location>
    <ligand>
        <name>phosphoenolpyruvate</name>
        <dbReference type="ChEBI" id="CHEBI:58702"/>
    </ligand>
</feature>
<dbReference type="PANTHER" id="PTHR21090:SF5">
    <property type="entry name" value="PENTAFUNCTIONAL AROM POLYPEPTIDE"/>
    <property type="match status" value="1"/>
</dbReference>
<dbReference type="InterPro" id="IPR036968">
    <property type="entry name" value="Enolpyruvate_Tfrase_sf"/>
</dbReference>
<feature type="binding site" evidence="7">
    <location>
        <position position="20"/>
    </location>
    <ligand>
        <name>3-phosphoshikimate</name>
        <dbReference type="ChEBI" id="CHEBI:145989"/>
    </ligand>
</feature>
<feature type="binding site" evidence="7">
    <location>
        <position position="369"/>
    </location>
    <ligand>
        <name>phosphoenolpyruvate</name>
        <dbReference type="ChEBI" id="CHEBI:58702"/>
    </ligand>
</feature>
<dbReference type="EC" id="2.5.1.19" evidence="7"/>
<evidence type="ECO:0000256" key="6">
    <source>
        <dbReference type="ARBA" id="ARBA00044633"/>
    </source>
</evidence>
<evidence type="ECO:0000256" key="1">
    <source>
        <dbReference type="ARBA" id="ARBA00004811"/>
    </source>
</evidence>
<evidence type="ECO:0000256" key="7">
    <source>
        <dbReference type="HAMAP-Rule" id="MF_00210"/>
    </source>
</evidence>
<keyword evidence="3 7" id="KW-0028">Amino-acid biosynthesis</keyword>
<evidence type="ECO:0000259" key="8">
    <source>
        <dbReference type="Pfam" id="PF00275"/>
    </source>
</evidence>
<sequence>MNTQNPIIVHAPASKSVSHRMVMGASLANGESVVENVLESQDLFQTMEILSNAGARFEKIDKGTYKINGALPRGGEDMQHATDCNVHESGTTCRLLTAILASGQGFFHIHGAKRMHERPIGTLTAALEELGAKFLFEKEGYPPFLLKAKGLNGGEITVSLEESSQYLSGLLLAAPLCKEPLTIYIGGTHVVSWPYIGLTLDTMKKFGARFDISVKDKENSTDETIKWKPVDYRKITEIIPHEIRFRVRPFAGSGTYKSGKYTVEGDWSGASYLLAAGVLGQKPVTVVGLNKDSLQADKALLDILTKMGAETKYGDNGEITVFPSKLKGIAVDMADCPDIVPTIAAVAAFAEGETKIENIAHLRIKECDRLHAMALELQKIGIETVEYTDYLIVKGNPNLKNIAEEIQFASYGDHRIVMSLSLLNLKGIKTAFDNPMAITKSFPEFFDVWKTICISQ</sequence>
<evidence type="ECO:0000256" key="4">
    <source>
        <dbReference type="ARBA" id="ARBA00022679"/>
    </source>
</evidence>
<comment type="similarity">
    <text evidence="2 7">Belongs to the EPSP synthase family.</text>
</comment>
<accession>A0ABY5Y1N4</accession>
<dbReference type="SUPFAM" id="SSF55205">
    <property type="entry name" value="EPT/RTPC-like"/>
    <property type="match status" value="1"/>
</dbReference>